<dbReference type="AlphaFoldDB" id="A0A0K9YQD3"/>
<gene>
    <name evidence="2" type="ORF">ADS79_19075</name>
    <name evidence="1" type="ORF">BRE01_05280</name>
</gene>
<evidence type="ECO:0000313" key="2">
    <source>
        <dbReference type="EMBL" id="KNB70939.1"/>
    </source>
</evidence>
<keyword evidence="4" id="KW-1185">Reference proteome</keyword>
<organism evidence="2 3">
    <name type="scientific">Brevibacillus reuszeri</name>
    <dbReference type="NCBI Taxonomy" id="54915"/>
    <lineage>
        <taxon>Bacteria</taxon>
        <taxon>Bacillati</taxon>
        <taxon>Bacillota</taxon>
        <taxon>Bacilli</taxon>
        <taxon>Bacillales</taxon>
        <taxon>Paenibacillaceae</taxon>
        <taxon>Brevibacillus</taxon>
    </lineage>
</organism>
<dbReference type="Pfam" id="PF14078">
    <property type="entry name" value="DUF4259"/>
    <property type="match status" value="1"/>
</dbReference>
<dbReference type="InterPro" id="IPR025355">
    <property type="entry name" value="DUF4259"/>
</dbReference>
<dbReference type="PATRIC" id="fig|54915.3.peg.2916"/>
<name>A0A0K9YQD3_9BACL</name>
<dbReference type="OrthoDB" id="95637at2"/>
<dbReference type="STRING" id="54915.ADS79_19075"/>
<dbReference type="Proteomes" id="UP000036834">
    <property type="component" value="Unassembled WGS sequence"/>
</dbReference>
<reference evidence="1 4" key="3">
    <citation type="submission" date="2019-06" db="EMBL/GenBank/DDBJ databases">
        <title>Whole genome shotgun sequence of Brevibacillus reuszeri NBRC 15719.</title>
        <authorList>
            <person name="Hosoyama A."/>
            <person name="Uohara A."/>
            <person name="Ohji S."/>
            <person name="Ichikawa N."/>
        </authorList>
    </citation>
    <scope>NUCLEOTIDE SEQUENCE [LARGE SCALE GENOMIC DNA]</scope>
    <source>
        <strain evidence="1 4">NBRC 15719</strain>
    </source>
</reference>
<accession>A0A0K9YQD3</accession>
<evidence type="ECO:0000313" key="4">
    <source>
        <dbReference type="Proteomes" id="UP000319578"/>
    </source>
</evidence>
<dbReference type="Proteomes" id="UP000319578">
    <property type="component" value="Unassembled WGS sequence"/>
</dbReference>
<comment type="caution">
    <text evidence="2">The sequence shown here is derived from an EMBL/GenBank/DDBJ whole genome shotgun (WGS) entry which is preliminary data.</text>
</comment>
<evidence type="ECO:0008006" key="5">
    <source>
        <dbReference type="Google" id="ProtNLM"/>
    </source>
</evidence>
<reference evidence="2" key="2">
    <citation type="submission" date="2015-07" db="EMBL/GenBank/DDBJ databases">
        <title>MeaNS - Measles Nucleotide Surveillance Program.</title>
        <authorList>
            <person name="Tran T."/>
            <person name="Druce J."/>
        </authorList>
    </citation>
    <scope>NUCLEOTIDE SEQUENCE</scope>
    <source>
        <strain evidence="2">DSM 9887</strain>
    </source>
</reference>
<evidence type="ECO:0000313" key="3">
    <source>
        <dbReference type="Proteomes" id="UP000036834"/>
    </source>
</evidence>
<reference evidence="3" key="1">
    <citation type="submission" date="2015-07" db="EMBL/GenBank/DDBJ databases">
        <title>Genome sequencing project for genomic taxonomy and phylogenomics of Bacillus-like bacteria.</title>
        <authorList>
            <person name="Liu B."/>
            <person name="Wang J."/>
            <person name="Zhu Y."/>
            <person name="Liu G."/>
            <person name="Chen Q."/>
            <person name="Chen Z."/>
            <person name="Lan J."/>
            <person name="Che J."/>
            <person name="Ge C."/>
            <person name="Shi H."/>
            <person name="Pan Z."/>
            <person name="Liu X."/>
        </authorList>
    </citation>
    <scope>NUCLEOTIDE SEQUENCE [LARGE SCALE GENOMIC DNA]</scope>
    <source>
        <strain evidence="3">DSM 9887</strain>
    </source>
</reference>
<evidence type="ECO:0000313" key="1">
    <source>
        <dbReference type="EMBL" id="GED66826.1"/>
    </source>
</evidence>
<dbReference type="EMBL" id="BJON01000002">
    <property type="protein sequence ID" value="GED66826.1"/>
    <property type="molecule type" value="Genomic_DNA"/>
</dbReference>
<sequence length="155" mass="17935">MGAWGYKALESDEGLDVVDFLKDYLQNHLDSNHLKLSEFVAAMKDKGFFGETFEDVDFFYDTSAMALAELYLKYLDTGKIYEADIEFEKAHSVTADEKSLRFILRYLTDIRDEVQDGDQPREIIELWSESSSWAEWKANLESLIHRVEKEIASVS</sequence>
<protein>
    <recommendedName>
        <fullName evidence="5">DUF4259 domain-containing protein</fullName>
    </recommendedName>
</protein>
<dbReference type="EMBL" id="LGIQ01000009">
    <property type="protein sequence ID" value="KNB70939.1"/>
    <property type="molecule type" value="Genomic_DNA"/>
</dbReference>
<proteinExistence type="predicted"/>